<proteinExistence type="predicted"/>
<evidence type="ECO:0000313" key="1">
    <source>
        <dbReference type="EMBL" id="SEA98886.1"/>
    </source>
</evidence>
<dbReference type="EMBL" id="FOUM01000042">
    <property type="protein sequence ID" value="SFN67270.1"/>
    <property type="molecule type" value="Genomic_DNA"/>
</dbReference>
<sequence length="44" mass="5202">MYFANFALSLLKTCSRLKVVEEEIQEPEDVRDLPVFIFLSLFIH</sequence>
<dbReference type="EMBL" id="FNRP01000021">
    <property type="protein sequence ID" value="SEA98886.1"/>
    <property type="molecule type" value="Genomic_DNA"/>
</dbReference>
<reference evidence="3 4" key="1">
    <citation type="submission" date="2016-10" db="EMBL/GenBank/DDBJ databases">
        <authorList>
            <person name="de Groot N.N."/>
        </authorList>
    </citation>
    <scope>NUCLEOTIDE SEQUENCE [LARGE SCALE GENOMIC DNA]</scope>
    <source>
        <strain evidence="2 4">NLAE-zl-C202</strain>
        <strain evidence="1 3">NLAE-zl-G339</strain>
    </source>
</reference>
<organism evidence="1 3">
    <name type="scientific">Bacteroides xylanisolvens</name>
    <dbReference type="NCBI Taxonomy" id="371601"/>
    <lineage>
        <taxon>Bacteria</taxon>
        <taxon>Pseudomonadati</taxon>
        <taxon>Bacteroidota</taxon>
        <taxon>Bacteroidia</taxon>
        <taxon>Bacteroidales</taxon>
        <taxon>Bacteroidaceae</taxon>
        <taxon>Bacteroides</taxon>
    </lineage>
</organism>
<evidence type="ECO:0000313" key="3">
    <source>
        <dbReference type="Proteomes" id="UP000183040"/>
    </source>
</evidence>
<evidence type="ECO:0000313" key="2">
    <source>
        <dbReference type="EMBL" id="SFN67270.1"/>
    </source>
</evidence>
<dbReference type="AlphaFoldDB" id="A0A174I972"/>
<protein>
    <submittedName>
        <fullName evidence="1">Uncharacterized protein</fullName>
    </submittedName>
</protein>
<dbReference type="Proteomes" id="UP000183766">
    <property type="component" value="Unassembled WGS sequence"/>
</dbReference>
<evidence type="ECO:0000313" key="4">
    <source>
        <dbReference type="Proteomes" id="UP000183766"/>
    </source>
</evidence>
<gene>
    <name evidence="1" type="ORF">SAMN04487924_12181</name>
    <name evidence="2" type="ORF">SAMN05216250_14210</name>
</gene>
<accession>A0A174I972</accession>
<name>A0A174I972_9BACE</name>
<dbReference type="Proteomes" id="UP000183040">
    <property type="component" value="Unassembled WGS sequence"/>
</dbReference>